<evidence type="ECO:0000313" key="5">
    <source>
        <dbReference type="Proteomes" id="UP000238565"/>
    </source>
</evidence>
<keyword evidence="4" id="KW-0238">DNA-binding</keyword>
<evidence type="ECO:0000259" key="3">
    <source>
        <dbReference type="PROSITE" id="PS50930"/>
    </source>
</evidence>
<dbReference type="InterPro" id="IPR046947">
    <property type="entry name" value="LytR-like"/>
</dbReference>
<feature type="domain" description="Response regulatory" evidence="2">
    <location>
        <begin position="2"/>
        <end position="117"/>
    </location>
</feature>
<feature type="domain" description="HTH LytTR-type" evidence="3">
    <location>
        <begin position="141"/>
        <end position="221"/>
    </location>
</feature>
<dbReference type="EMBL" id="PTPZ01000008">
    <property type="protein sequence ID" value="PPZ90756.1"/>
    <property type="molecule type" value="Genomic_DNA"/>
</dbReference>
<dbReference type="InterPro" id="IPR001789">
    <property type="entry name" value="Sig_transdc_resp-reg_receiver"/>
</dbReference>
<dbReference type="SMART" id="SM00850">
    <property type="entry name" value="LytTR"/>
    <property type="match status" value="1"/>
</dbReference>
<feature type="modified residue" description="4-aspartylphosphate" evidence="1">
    <location>
        <position position="54"/>
    </location>
</feature>
<evidence type="ECO:0000256" key="1">
    <source>
        <dbReference type="PROSITE-ProRule" id="PRU00169"/>
    </source>
</evidence>
<dbReference type="Proteomes" id="UP000238565">
    <property type="component" value="Unassembled WGS sequence"/>
</dbReference>
<reference evidence="4 5" key="1">
    <citation type="submission" date="2018-02" db="EMBL/GenBank/DDBJ databases">
        <title>Draft genome sequence of bacterial isolates from marine environment.</title>
        <authorList>
            <person name="Singh S.K."/>
            <person name="Hill R."/>
            <person name="Major S."/>
            <person name="Cai H."/>
            <person name="Li Y."/>
        </authorList>
    </citation>
    <scope>NUCLEOTIDE SEQUENCE [LARGE SCALE GENOMIC DNA]</scope>
    <source>
        <strain evidence="4 5">IMET F</strain>
    </source>
</reference>
<dbReference type="InterPro" id="IPR007492">
    <property type="entry name" value="LytTR_DNA-bd_dom"/>
</dbReference>
<dbReference type="Pfam" id="PF00072">
    <property type="entry name" value="Response_reg"/>
    <property type="match status" value="1"/>
</dbReference>
<dbReference type="PROSITE" id="PS50930">
    <property type="entry name" value="HTH_LYTTR"/>
    <property type="match status" value="1"/>
</dbReference>
<dbReference type="PANTHER" id="PTHR37299:SF1">
    <property type="entry name" value="STAGE 0 SPORULATION PROTEIN A HOMOLOG"/>
    <property type="match status" value="1"/>
</dbReference>
<dbReference type="SUPFAM" id="SSF52172">
    <property type="entry name" value="CheY-like"/>
    <property type="match status" value="1"/>
</dbReference>
<organism evidence="4 5">
    <name type="scientific">Cloacibacterium normanense</name>
    <dbReference type="NCBI Taxonomy" id="237258"/>
    <lineage>
        <taxon>Bacteria</taxon>
        <taxon>Pseudomonadati</taxon>
        <taxon>Bacteroidota</taxon>
        <taxon>Flavobacteriia</taxon>
        <taxon>Flavobacteriales</taxon>
        <taxon>Weeksellaceae</taxon>
    </lineage>
</organism>
<accession>A0A2S7I2E2</accession>
<comment type="caution">
    <text evidence="4">The sequence shown here is derived from an EMBL/GenBank/DDBJ whole genome shotgun (WGS) entry which is preliminary data.</text>
</comment>
<dbReference type="InterPro" id="IPR011006">
    <property type="entry name" value="CheY-like_superfamily"/>
</dbReference>
<dbReference type="GO" id="GO:0000156">
    <property type="term" value="F:phosphorelay response regulator activity"/>
    <property type="evidence" value="ECO:0007669"/>
    <property type="project" value="InterPro"/>
</dbReference>
<name>A0A2S7I2E2_9FLAO</name>
<gene>
    <name evidence="4" type="ORF">C3729_11310</name>
</gene>
<dbReference type="PROSITE" id="PS50110">
    <property type="entry name" value="RESPONSE_REGULATORY"/>
    <property type="match status" value="1"/>
</dbReference>
<evidence type="ECO:0000313" key="4">
    <source>
        <dbReference type="EMBL" id="PPZ90756.1"/>
    </source>
</evidence>
<protein>
    <submittedName>
        <fullName evidence="4">DNA-binding response regulator</fullName>
    </submittedName>
</protein>
<dbReference type="Pfam" id="PF04397">
    <property type="entry name" value="LytTR"/>
    <property type="match status" value="1"/>
</dbReference>
<proteinExistence type="predicted"/>
<dbReference type="Gene3D" id="3.40.50.2300">
    <property type="match status" value="1"/>
</dbReference>
<dbReference type="Gene3D" id="2.40.50.1020">
    <property type="entry name" value="LytTr DNA-binding domain"/>
    <property type="match status" value="1"/>
</dbReference>
<keyword evidence="1" id="KW-0597">Phosphoprotein</keyword>
<dbReference type="PANTHER" id="PTHR37299">
    <property type="entry name" value="TRANSCRIPTIONAL REGULATOR-RELATED"/>
    <property type="match status" value="1"/>
</dbReference>
<dbReference type="SMART" id="SM00448">
    <property type="entry name" value="REC"/>
    <property type="match status" value="1"/>
</dbReference>
<dbReference type="RefSeq" id="WP_104794256.1">
    <property type="nucleotide sequence ID" value="NZ_PTPZ01000008.1"/>
</dbReference>
<sequence>MKALIVDDEERARVSLRYLIAEFLPHLEIVAECDGIPNAVKSIHKHKPDLVFLDIEMPGHSGLEILDFFDEKDLNFGIIFTTAYQEYAIKAFKLSAVDYLLKPINPTELLEAVNRFQKLTSQKIKVLHENLGKDFSETKKIGISHSNGIELILPDEIVYIKGEGAYSEIHLTDGKKILASKNLKMFEENLAENPQFIRVHKSYIVNFNNLISINKSNGGTIVMTNQMEIPFNSDSYELILEKINLIKK</sequence>
<evidence type="ECO:0000259" key="2">
    <source>
        <dbReference type="PROSITE" id="PS50110"/>
    </source>
</evidence>
<dbReference type="AlphaFoldDB" id="A0A2S7I2E2"/>
<dbReference type="GO" id="GO:0003677">
    <property type="term" value="F:DNA binding"/>
    <property type="evidence" value="ECO:0007669"/>
    <property type="project" value="UniProtKB-KW"/>
</dbReference>